<dbReference type="RefSeq" id="XP_003850901.1">
    <property type="nucleotide sequence ID" value="XM_003850853.1"/>
</dbReference>
<accession>F9XF76</accession>
<evidence type="ECO:0000313" key="2">
    <source>
        <dbReference type="EMBL" id="EGP85877.1"/>
    </source>
</evidence>
<dbReference type="OrthoDB" id="10546521at2759"/>
<proteinExistence type="predicted"/>
<dbReference type="EMBL" id="CM001202">
    <property type="protein sequence ID" value="EGP85877.1"/>
    <property type="molecule type" value="Genomic_DNA"/>
</dbReference>
<dbReference type="KEGG" id="ztr:MYCGRDRAFT_94803"/>
<gene>
    <name evidence="2" type="ORF">MYCGRDRAFT_94803</name>
</gene>
<evidence type="ECO:0000313" key="3">
    <source>
        <dbReference type="Proteomes" id="UP000008062"/>
    </source>
</evidence>
<dbReference type="GeneID" id="13397639"/>
<keyword evidence="3" id="KW-1185">Reference proteome</keyword>
<feature type="region of interest" description="Disordered" evidence="1">
    <location>
        <begin position="429"/>
        <end position="449"/>
    </location>
</feature>
<organism evidence="2 3">
    <name type="scientific">Zymoseptoria tritici (strain CBS 115943 / IPO323)</name>
    <name type="common">Speckled leaf blotch fungus</name>
    <name type="synonym">Septoria tritici</name>
    <dbReference type="NCBI Taxonomy" id="336722"/>
    <lineage>
        <taxon>Eukaryota</taxon>
        <taxon>Fungi</taxon>
        <taxon>Dikarya</taxon>
        <taxon>Ascomycota</taxon>
        <taxon>Pezizomycotina</taxon>
        <taxon>Dothideomycetes</taxon>
        <taxon>Dothideomycetidae</taxon>
        <taxon>Mycosphaerellales</taxon>
        <taxon>Mycosphaerellaceae</taxon>
        <taxon>Zymoseptoria</taxon>
    </lineage>
</organism>
<name>F9XF76_ZYMTI</name>
<reference evidence="2 3" key="1">
    <citation type="journal article" date="2011" name="PLoS Genet.">
        <title>Finished genome of the fungal wheat pathogen Mycosphaerella graminicola reveals dispensome structure, chromosome plasticity, and stealth pathogenesis.</title>
        <authorList>
            <person name="Goodwin S.B."/>
            <person name="Ben M'barek S."/>
            <person name="Dhillon B."/>
            <person name="Wittenberg A.H.J."/>
            <person name="Crane C.F."/>
            <person name="Hane J.K."/>
            <person name="Foster A.J."/>
            <person name="Van der Lee T.A.J."/>
            <person name="Grimwood J."/>
            <person name="Aerts A."/>
            <person name="Antoniw J."/>
            <person name="Bailey A."/>
            <person name="Bluhm B."/>
            <person name="Bowler J."/>
            <person name="Bristow J."/>
            <person name="van der Burgt A."/>
            <person name="Canto-Canche B."/>
            <person name="Churchill A.C.L."/>
            <person name="Conde-Ferraez L."/>
            <person name="Cools H.J."/>
            <person name="Coutinho P.M."/>
            <person name="Csukai M."/>
            <person name="Dehal P."/>
            <person name="De Wit P."/>
            <person name="Donzelli B."/>
            <person name="van de Geest H.C."/>
            <person name="van Ham R.C.H.J."/>
            <person name="Hammond-Kosack K.E."/>
            <person name="Henrissat B."/>
            <person name="Kilian A."/>
            <person name="Kobayashi A.K."/>
            <person name="Koopmann E."/>
            <person name="Kourmpetis Y."/>
            <person name="Kuzniar A."/>
            <person name="Lindquist E."/>
            <person name="Lombard V."/>
            <person name="Maliepaard C."/>
            <person name="Martins N."/>
            <person name="Mehrabi R."/>
            <person name="Nap J.P.H."/>
            <person name="Ponomarenko A."/>
            <person name="Rudd J.J."/>
            <person name="Salamov A."/>
            <person name="Schmutz J."/>
            <person name="Schouten H.J."/>
            <person name="Shapiro H."/>
            <person name="Stergiopoulos I."/>
            <person name="Torriani S.F.F."/>
            <person name="Tu H."/>
            <person name="de Vries R.P."/>
            <person name="Waalwijk C."/>
            <person name="Ware S.B."/>
            <person name="Wiebenga A."/>
            <person name="Zwiers L.-H."/>
            <person name="Oliver R.P."/>
            <person name="Grigoriev I.V."/>
            <person name="Kema G.H.J."/>
        </authorList>
    </citation>
    <scope>NUCLEOTIDE SEQUENCE [LARGE SCALE GENOMIC DNA]</scope>
    <source>
        <strain evidence="3">CBS 115943 / IPO323</strain>
    </source>
</reference>
<sequence length="449" mass="50151">MGGMQTTVGSWDVVATRTLRIIAAIKSVMDCRRVEDRLRPYLTAKPQQSSAHLPHNLDINSHRKPAEAMPASGRNQFVRSDFATPYMTAVQDSTGAVFFTFDSLAMRSSPASSLGLLGKLPEELREEVFSYLCPSPHLKVGRQRRIVNTDEEYYTSIEASDRDDWNAFLKLSATNKSVKKLCELYKSKAQTANRLHLVMDMTAHFDHPAKLTLVPRYNPASFMRFLNTFTRLKLCTVITLYAQAPKKDDHDDFCDQPEDEEEETEYERIIGGITLTIDLTTASRKVTAADKYNILSSVGITLFDNVSASSEPSFAAAFRSIKYGLQHPLIAQSVATQPYLNRISSKGMYDIGILLTTRAPALAAFAHHGVKNGVQVRAHSHTNSMGWLGWVEDQEDEEAKRVAAKAQEEDRKVADANAKTAMLAKKVEDAVKAAKSKDDREDEYTDDEE</sequence>
<dbReference type="InParanoid" id="F9XF76"/>
<dbReference type="HOGENOM" id="CLU_610038_0_0_1"/>
<dbReference type="Proteomes" id="UP000008062">
    <property type="component" value="Chromosome 7"/>
</dbReference>
<evidence type="ECO:0000256" key="1">
    <source>
        <dbReference type="SAM" id="MobiDB-lite"/>
    </source>
</evidence>
<dbReference type="AlphaFoldDB" id="F9XF76"/>
<feature type="compositionally biased region" description="Acidic residues" evidence="1">
    <location>
        <begin position="440"/>
        <end position="449"/>
    </location>
</feature>
<protein>
    <submittedName>
        <fullName evidence="2">Uncharacterized protein</fullName>
    </submittedName>
</protein>
<feature type="compositionally biased region" description="Basic and acidic residues" evidence="1">
    <location>
        <begin position="429"/>
        <end position="439"/>
    </location>
</feature>